<dbReference type="InterPro" id="IPR001283">
    <property type="entry name" value="CRISP-related"/>
</dbReference>
<proteinExistence type="predicted"/>
<dbReference type="AlphaFoldDB" id="A0A0N5B1Z9"/>
<reference evidence="3" key="1">
    <citation type="submission" date="2017-02" db="UniProtKB">
        <authorList>
            <consortium name="WormBaseParasite"/>
        </authorList>
    </citation>
    <scope>IDENTIFICATION</scope>
</reference>
<dbReference type="SUPFAM" id="SSF55797">
    <property type="entry name" value="PR-1-like"/>
    <property type="match status" value="1"/>
</dbReference>
<accession>A0A0N5B1Z9</accession>
<dbReference type="WBParaSite" id="SPAL_0000010100.1">
    <property type="protein sequence ID" value="SPAL_0000010100.1"/>
    <property type="gene ID" value="SPAL_0000010100"/>
</dbReference>
<evidence type="ECO:0000259" key="1">
    <source>
        <dbReference type="SMART" id="SM00198"/>
    </source>
</evidence>
<dbReference type="InterPro" id="IPR035940">
    <property type="entry name" value="CAP_sf"/>
</dbReference>
<organism evidence="2 3">
    <name type="scientific">Strongyloides papillosus</name>
    <name type="common">Intestinal threadworm</name>
    <dbReference type="NCBI Taxonomy" id="174720"/>
    <lineage>
        <taxon>Eukaryota</taxon>
        <taxon>Metazoa</taxon>
        <taxon>Ecdysozoa</taxon>
        <taxon>Nematoda</taxon>
        <taxon>Chromadorea</taxon>
        <taxon>Rhabditida</taxon>
        <taxon>Tylenchina</taxon>
        <taxon>Panagrolaimomorpha</taxon>
        <taxon>Strongyloidoidea</taxon>
        <taxon>Strongyloididae</taxon>
        <taxon>Strongyloides</taxon>
    </lineage>
</organism>
<feature type="domain" description="SCP" evidence="1">
    <location>
        <begin position="1"/>
        <end position="125"/>
    </location>
</feature>
<dbReference type="InterPro" id="IPR014044">
    <property type="entry name" value="CAP_dom"/>
</dbReference>
<dbReference type="PANTHER" id="PTHR10334">
    <property type="entry name" value="CYSTEINE-RICH SECRETORY PROTEIN-RELATED"/>
    <property type="match status" value="1"/>
</dbReference>
<dbReference type="SMART" id="SM00198">
    <property type="entry name" value="SCP"/>
    <property type="match status" value="1"/>
</dbReference>
<protein>
    <submittedName>
        <fullName evidence="3">SCP domain-containing protein</fullName>
    </submittedName>
</protein>
<sequence>MLREINSYRSMHGVEHLVTTQQLTELAQVLADKYALWQNLEIHKHFAYGVLYTYVRVFSASVIVRNWYDTNTKYSFGRGNIKSKAAKNFAQLVWKSTKQIGIGVQDEDGYLYVVCVFFPKGNKKGEYKKNVLKRKS</sequence>
<evidence type="ECO:0000313" key="3">
    <source>
        <dbReference type="WBParaSite" id="SPAL_0000010100.1"/>
    </source>
</evidence>
<evidence type="ECO:0000313" key="2">
    <source>
        <dbReference type="Proteomes" id="UP000046392"/>
    </source>
</evidence>
<dbReference type="Pfam" id="PF00188">
    <property type="entry name" value="CAP"/>
    <property type="match status" value="1"/>
</dbReference>
<name>A0A0N5B1Z9_STREA</name>
<dbReference type="Gene3D" id="3.40.33.10">
    <property type="entry name" value="CAP"/>
    <property type="match status" value="1"/>
</dbReference>
<dbReference type="Proteomes" id="UP000046392">
    <property type="component" value="Unplaced"/>
</dbReference>
<keyword evidence="2" id="KW-1185">Reference proteome</keyword>